<keyword evidence="1" id="KW-0812">Transmembrane</keyword>
<keyword evidence="1" id="KW-1133">Transmembrane helix</keyword>
<feature type="domain" description="Cytochrome b5 heme-binding" evidence="2">
    <location>
        <begin position="1"/>
        <end position="68"/>
    </location>
</feature>
<dbReference type="InterPro" id="IPR036400">
    <property type="entry name" value="Cyt_B5-like_heme/steroid_sf"/>
</dbReference>
<dbReference type="Pfam" id="PF00173">
    <property type="entry name" value="Cyt-b5"/>
    <property type="match status" value="1"/>
</dbReference>
<dbReference type="GO" id="GO:0016020">
    <property type="term" value="C:membrane"/>
    <property type="evidence" value="ECO:0007669"/>
    <property type="project" value="TreeGrafter"/>
</dbReference>
<sequence length="384" mass="44537">MATFPHHYTSSLPRCVIRIDDKMYDVTNFRNTHPGGAELLDLYHGADATDVFYAFHSKRAIRQVKNMRGTDASESDPQRDRISVDFERLRQKLERNGWFERNWLAEACLVMGPCLALCVLGTLLAWSFPLLAALFIGVGMQQAGWIGHDYGHGRGQACKVLNRVFGCVINGFSTEWWSHKHNTHHAFPNRLHVDSDIHNEPVLHMYFPRKENDPWFRKYQHHYYLFAYAFLYVSWRTQSIQFAVGKKDKLELALMALGYMWLFSLPPMVSIGAVLVGGWLVAVVVTANHQPEPKFGKTDKYNFVADQIISTRDVECPDWITEYLFGGMQYQLEHHLFPFLPKYRYRAVRQLVKQFCEDHGHEFKCSGIADIMSRNYEVMKKFAA</sequence>
<feature type="transmembrane region" description="Helical" evidence="1">
    <location>
        <begin position="264"/>
        <end position="287"/>
    </location>
</feature>
<protein>
    <recommendedName>
        <fullName evidence="2">Cytochrome b5 heme-binding domain-containing protein</fullName>
    </recommendedName>
</protein>
<dbReference type="PROSITE" id="PS50255">
    <property type="entry name" value="CYTOCHROME_B5_2"/>
    <property type="match status" value="1"/>
</dbReference>
<dbReference type="EMBL" id="HBGF01010736">
    <property type="protein sequence ID" value="CAD9100826.1"/>
    <property type="molecule type" value="Transcribed_RNA"/>
</dbReference>
<dbReference type="PIRSF" id="PIRSF015921">
    <property type="entry name" value="FA_sphinglp_des"/>
    <property type="match status" value="1"/>
</dbReference>
<evidence type="ECO:0000256" key="1">
    <source>
        <dbReference type="SAM" id="Phobius"/>
    </source>
</evidence>
<dbReference type="SUPFAM" id="SSF55856">
    <property type="entry name" value="Cytochrome b5-like heme/steroid binding domain"/>
    <property type="match status" value="1"/>
</dbReference>
<dbReference type="Gene3D" id="3.10.120.10">
    <property type="entry name" value="Cytochrome b5-like heme/steroid binding domain"/>
    <property type="match status" value="1"/>
</dbReference>
<dbReference type="InterPro" id="IPR005804">
    <property type="entry name" value="FA_desaturase_dom"/>
</dbReference>
<dbReference type="CDD" id="cd03506">
    <property type="entry name" value="Delta6-FADS-like"/>
    <property type="match status" value="1"/>
</dbReference>
<keyword evidence="1" id="KW-0472">Membrane</keyword>
<dbReference type="InterPro" id="IPR012171">
    <property type="entry name" value="Fatty_acid_desaturase"/>
</dbReference>
<evidence type="ECO:0000313" key="3">
    <source>
        <dbReference type="EMBL" id="CAD9100826.1"/>
    </source>
</evidence>
<feature type="transmembrane region" description="Helical" evidence="1">
    <location>
        <begin position="103"/>
        <end position="136"/>
    </location>
</feature>
<dbReference type="AlphaFoldDB" id="A0A7S1LCX8"/>
<organism evidence="3">
    <name type="scientific">Neobodo designis</name>
    <name type="common">Flagellated protozoan</name>
    <name type="synonym">Bodo designis</name>
    <dbReference type="NCBI Taxonomy" id="312471"/>
    <lineage>
        <taxon>Eukaryota</taxon>
        <taxon>Discoba</taxon>
        <taxon>Euglenozoa</taxon>
        <taxon>Kinetoplastea</taxon>
        <taxon>Metakinetoplastina</taxon>
        <taxon>Neobodonida</taxon>
        <taxon>Neobodo</taxon>
    </lineage>
</organism>
<dbReference type="PANTHER" id="PTHR19353:SF19">
    <property type="entry name" value="DELTA(5) FATTY ACID DESATURASE C-RELATED"/>
    <property type="match status" value="1"/>
</dbReference>
<dbReference type="SMART" id="SM01117">
    <property type="entry name" value="Cyt-b5"/>
    <property type="match status" value="1"/>
</dbReference>
<feature type="transmembrane region" description="Helical" evidence="1">
    <location>
        <begin position="223"/>
        <end position="244"/>
    </location>
</feature>
<proteinExistence type="predicted"/>
<dbReference type="InterPro" id="IPR001199">
    <property type="entry name" value="Cyt_B5-like_heme/steroid-bd"/>
</dbReference>
<name>A0A7S1LCX8_NEODS</name>
<dbReference type="GO" id="GO:0006636">
    <property type="term" value="P:unsaturated fatty acid biosynthetic process"/>
    <property type="evidence" value="ECO:0007669"/>
    <property type="project" value="UniProtKB-ARBA"/>
</dbReference>
<accession>A0A7S1LCX8</accession>
<reference evidence="3" key="1">
    <citation type="submission" date="2021-01" db="EMBL/GenBank/DDBJ databases">
        <authorList>
            <person name="Corre E."/>
            <person name="Pelletier E."/>
            <person name="Niang G."/>
            <person name="Scheremetjew M."/>
            <person name="Finn R."/>
            <person name="Kale V."/>
            <person name="Holt S."/>
            <person name="Cochrane G."/>
            <person name="Meng A."/>
            <person name="Brown T."/>
            <person name="Cohen L."/>
        </authorList>
    </citation>
    <scope>NUCLEOTIDE SEQUENCE</scope>
    <source>
        <strain evidence="3">CCAP 1951/1</strain>
    </source>
</reference>
<evidence type="ECO:0000259" key="2">
    <source>
        <dbReference type="PROSITE" id="PS50255"/>
    </source>
</evidence>
<dbReference type="GO" id="GO:0016717">
    <property type="term" value="F:oxidoreductase activity, acting on paired donors, with oxidation of a pair of donors resulting in the reduction of molecular oxygen to two molecules of water"/>
    <property type="evidence" value="ECO:0007669"/>
    <property type="project" value="TreeGrafter"/>
</dbReference>
<dbReference type="PANTHER" id="PTHR19353">
    <property type="entry name" value="FATTY ACID DESATURASE 2"/>
    <property type="match status" value="1"/>
</dbReference>
<dbReference type="GO" id="GO:0042759">
    <property type="term" value="P:long-chain fatty acid biosynthetic process"/>
    <property type="evidence" value="ECO:0007669"/>
    <property type="project" value="UniProtKB-ARBA"/>
</dbReference>
<gene>
    <name evidence="3" type="ORF">NDES1114_LOCUS7131</name>
</gene>
<dbReference type="Pfam" id="PF00487">
    <property type="entry name" value="FA_desaturase"/>
    <property type="match status" value="1"/>
</dbReference>